<dbReference type="Pfam" id="PF02571">
    <property type="entry name" value="CbiJ"/>
    <property type="match status" value="1"/>
</dbReference>
<dbReference type="InterPro" id="IPR002748">
    <property type="entry name" value="CbiD"/>
</dbReference>
<dbReference type="PANTHER" id="PTHR35863">
    <property type="entry name" value="COBALT-PRECORRIN-5B C(1)-METHYLTRANSFERASE"/>
    <property type="match status" value="1"/>
</dbReference>
<reference evidence="6" key="1">
    <citation type="submission" date="2020-08" db="EMBL/GenBank/DDBJ databases">
        <title>Genome public.</title>
        <authorList>
            <person name="Liu C."/>
            <person name="Sun Q."/>
        </authorList>
    </citation>
    <scope>NUCLEOTIDE SEQUENCE</scope>
    <source>
        <strain evidence="6">N12</strain>
    </source>
</reference>
<keyword evidence="7" id="KW-1185">Reference proteome</keyword>
<dbReference type="PROSITE" id="PS51014">
    <property type="entry name" value="COBK_CBIJ"/>
    <property type="match status" value="1"/>
</dbReference>
<gene>
    <name evidence="5 6" type="primary">cbiD</name>
    <name evidence="6" type="ORF">H8744_14095</name>
</gene>
<organism evidence="6 7">
    <name type="scientific">Jilunia laotingensis</name>
    <dbReference type="NCBI Taxonomy" id="2763675"/>
    <lineage>
        <taxon>Bacteria</taxon>
        <taxon>Pseudomonadati</taxon>
        <taxon>Bacteroidota</taxon>
        <taxon>Bacteroidia</taxon>
        <taxon>Bacteroidales</taxon>
        <taxon>Bacteroidaceae</taxon>
        <taxon>Jilunia</taxon>
    </lineage>
</organism>
<evidence type="ECO:0000313" key="7">
    <source>
        <dbReference type="Proteomes" id="UP000651085"/>
    </source>
</evidence>
<comment type="pathway">
    <text evidence="5">Cofactor biosynthesis; adenosylcobalamin biosynthesis; cob(II)yrinate a,c-diamide from sirohydrochlorin (anaerobic route): step 6/10.</text>
</comment>
<dbReference type="Proteomes" id="UP000651085">
    <property type="component" value="Unassembled WGS sequence"/>
</dbReference>
<dbReference type="GO" id="GO:0008168">
    <property type="term" value="F:methyltransferase activity"/>
    <property type="evidence" value="ECO:0007669"/>
    <property type="project" value="UniProtKB-UniRule"/>
</dbReference>
<evidence type="ECO:0000256" key="2">
    <source>
        <dbReference type="ARBA" id="ARBA00022603"/>
    </source>
</evidence>
<dbReference type="EC" id="2.1.1.195" evidence="5"/>
<comment type="caution">
    <text evidence="6">The sequence shown here is derived from an EMBL/GenBank/DDBJ whole genome shotgun (WGS) entry which is preliminary data.</text>
</comment>
<keyword evidence="2 5" id="KW-0489">Methyltransferase</keyword>
<name>A0A926F9E8_9BACT</name>
<evidence type="ECO:0000256" key="4">
    <source>
        <dbReference type="ARBA" id="ARBA00022691"/>
    </source>
</evidence>
<dbReference type="SUPFAM" id="SSF111342">
    <property type="entry name" value="CbiD-like"/>
    <property type="match status" value="1"/>
</dbReference>
<protein>
    <recommendedName>
        <fullName evidence="5">Cobalt-precorrin-5B C(1)-methyltransferase</fullName>
        <ecNumber evidence="5">2.1.1.195</ecNumber>
    </recommendedName>
    <alternativeName>
        <fullName evidence="5">Cobalt-precorrin-6A synthase</fullName>
    </alternativeName>
</protein>
<comment type="catalytic activity">
    <reaction evidence="5">
        <text>Co-precorrin-5B + S-adenosyl-L-methionine = Co-precorrin-6A + S-adenosyl-L-homocysteine</text>
        <dbReference type="Rhea" id="RHEA:26285"/>
        <dbReference type="ChEBI" id="CHEBI:57856"/>
        <dbReference type="ChEBI" id="CHEBI:59789"/>
        <dbReference type="ChEBI" id="CHEBI:60063"/>
        <dbReference type="ChEBI" id="CHEBI:60064"/>
        <dbReference type="EC" id="2.1.1.195"/>
    </reaction>
</comment>
<evidence type="ECO:0000313" key="6">
    <source>
        <dbReference type="EMBL" id="MBC8594349.1"/>
    </source>
</evidence>
<dbReference type="InterPro" id="IPR036074">
    <property type="entry name" value="CbiD_sf"/>
</dbReference>
<dbReference type="InterPro" id="IPR003723">
    <property type="entry name" value="Precorrin-6x_reduct"/>
</dbReference>
<evidence type="ECO:0000256" key="5">
    <source>
        <dbReference type="HAMAP-Rule" id="MF_00787"/>
    </source>
</evidence>
<dbReference type="GO" id="GO:0032259">
    <property type="term" value="P:methylation"/>
    <property type="evidence" value="ECO:0007669"/>
    <property type="project" value="UniProtKB-KW"/>
</dbReference>
<dbReference type="NCBIfam" id="TIGR00312">
    <property type="entry name" value="cbiD"/>
    <property type="match status" value="1"/>
</dbReference>
<evidence type="ECO:0000256" key="3">
    <source>
        <dbReference type="ARBA" id="ARBA00022679"/>
    </source>
</evidence>
<evidence type="ECO:0000256" key="1">
    <source>
        <dbReference type="ARBA" id="ARBA00022573"/>
    </source>
</evidence>
<comment type="function">
    <text evidence="5">Catalyzes the methylation of C-1 in cobalt-precorrin-5B to form cobalt-precorrin-6A.</text>
</comment>
<keyword evidence="4 5" id="KW-0949">S-adenosyl-L-methionine</keyword>
<dbReference type="PANTHER" id="PTHR35863:SF1">
    <property type="entry name" value="COBALT-PRECORRIN-5B C(1)-METHYLTRANSFERASE"/>
    <property type="match status" value="1"/>
</dbReference>
<dbReference type="HAMAP" id="MF_00787">
    <property type="entry name" value="CbiD"/>
    <property type="match status" value="1"/>
</dbReference>
<dbReference type="GO" id="GO:0019251">
    <property type="term" value="P:anaerobic cobalamin biosynthetic process"/>
    <property type="evidence" value="ECO:0007669"/>
    <property type="project" value="UniProtKB-UniRule"/>
</dbReference>
<keyword evidence="1 5" id="KW-0169">Cobalamin biosynthesis</keyword>
<keyword evidence="3 5" id="KW-0808">Transferase</keyword>
<dbReference type="Gene3D" id="3.30.2110.10">
    <property type="entry name" value="CbiD-like"/>
    <property type="match status" value="1"/>
</dbReference>
<dbReference type="EMBL" id="JACRTF010000001">
    <property type="protein sequence ID" value="MBC8594349.1"/>
    <property type="molecule type" value="Genomic_DNA"/>
</dbReference>
<sequence length="627" mass="69718">MILIFGGTTEGRTAARVIDEAGKLFYYSTKGNEQEINLQHGERITGALDTGQMEAFCHEKGIRLIIDASHPFAQRLHETIIEVSGKLQIIAIRYERIYPARLKDVFWCKDYEDAITRLEAESISKLLALTGVQSISKLKSYWTQHSCWFRILNRESSRQLAIYQGFPPDRLCYYQPEEDEHSLLRQYRPQAILLKESGESGGFTEKVNAALEENIKVFAIQRDEEIMKNFVEIVLGEYGLQFAIQKYLPEFFPLRIGISSGTCATAATLAAAKALFEPFAEIKKVTVQLPNKEPITVYVKEVTKKPIIEPDGSDQMFETTATVIKDAGDDPDVTNGIAIKASLSFVRNEGKGAELRSSPEDFKLVLRGGEGVGIITLPGLGMELGTPAINPAPRKMLEDNLKHYLTQIGLSVFDGTFVVTISVPGGEEIAKRTFNPRIGVEGGISIIGTSGIVRPFSSEAFVNAIRKEMEVAKASGTTCVVINSGAKSERAIRSQYLELPAQAFVHYGNFIGETLKIAAEIDIPEITMGVMIGKAVKLAEGHLDTHSKKVVMNKEFLKEVANKAFCCQETINKIDHITLARELWTLLGGEERSRFFTLLLNLCREHCTPLFPNKLNILLIDEEGKIY</sequence>
<dbReference type="GO" id="GO:0016994">
    <property type="term" value="F:precorrin-6A reductase activity"/>
    <property type="evidence" value="ECO:0007669"/>
    <property type="project" value="InterPro"/>
</dbReference>
<dbReference type="RefSeq" id="WP_262435442.1">
    <property type="nucleotide sequence ID" value="NZ_JACRTF010000001.1"/>
</dbReference>
<dbReference type="Pfam" id="PF01888">
    <property type="entry name" value="CbiD"/>
    <property type="match status" value="1"/>
</dbReference>
<proteinExistence type="inferred from homology"/>
<accession>A0A926F9E8</accession>
<comment type="similarity">
    <text evidence="5">Belongs to the CbiD family.</text>
</comment>
<dbReference type="AlphaFoldDB" id="A0A926F9E8"/>